<reference evidence="2 3" key="1">
    <citation type="submission" date="2018-06" db="EMBL/GenBank/DDBJ databases">
        <title>Genomic Encyclopedia of Archaeal and Bacterial Type Strains, Phase II (KMG-II): from individual species to whole genera.</title>
        <authorList>
            <person name="Goeker M."/>
        </authorList>
    </citation>
    <scope>NUCLEOTIDE SEQUENCE [LARGE SCALE GENOMIC DNA]</scope>
    <source>
        <strain evidence="2 3">DSM 12408</strain>
    </source>
</reference>
<keyword evidence="3" id="KW-1185">Reference proteome</keyword>
<dbReference type="AlphaFoldDB" id="A0A327SD15"/>
<keyword evidence="1" id="KW-1133">Transmembrane helix</keyword>
<evidence type="ECO:0000313" key="3">
    <source>
        <dbReference type="Proteomes" id="UP000248987"/>
    </source>
</evidence>
<keyword evidence="1" id="KW-0472">Membrane</keyword>
<evidence type="ECO:0000256" key="1">
    <source>
        <dbReference type="SAM" id="Phobius"/>
    </source>
</evidence>
<comment type="caution">
    <text evidence="2">The sequence shown here is derived from an EMBL/GenBank/DDBJ whole genome shotgun (WGS) entry which is preliminary data.</text>
</comment>
<dbReference type="RefSeq" id="WP_245905257.1">
    <property type="nucleotide sequence ID" value="NZ_LZRN01000003.1"/>
</dbReference>
<dbReference type="EMBL" id="QLLQ01000002">
    <property type="protein sequence ID" value="RAJ26505.1"/>
    <property type="molecule type" value="Genomic_DNA"/>
</dbReference>
<dbReference type="InterPro" id="IPR021215">
    <property type="entry name" value="DUF2752"/>
</dbReference>
<evidence type="ECO:0000313" key="2">
    <source>
        <dbReference type="EMBL" id="RAJ26505.1"/>
    </source>
</evidence>
<dbReference type="Pfam" id="PF10825">
    <property type="entry name" value="DUF2752"/>
    <property type="match status" value="1"/>
</dbReference>
<proteinExistence type="predicted"/>
<feature type="transmembrane region" description="Helical" evidence="1">
    <location>
        <begin position="75"/>
        <end position="95"/>
    </location>
</feature>
<gene>
    <name evidence="2" type="ORF">LX77_00754</name>
</gene>
<name>A0A327SD15_9FLAO</name>
<dbReference type="Proteomes" id="UP000248987">
    <property type="component" value="Unassembled WGS sequence"/>
</dbReference>
<sequence length="99" mass="11309">MTLIGLIKLEDFMLPCLNKQLFGVECLGCGIQRATILLFKGEFVLAFKMYPAIYTLFLLALFLIFNLFKKFKYDYGLKMGLISLNVAIIVISFLIKITN</sequence>
<feature type="transmembrane region" description="Helical" evidence="1">
    <location>
        <begin position="49"/>
        <end position="68"/>
    </location>
</feature>
<organism evidence="2 3">
    <name type="scientific">Gelidibacter algens</name>
    <dbReference type="NCBI Taxonomy" id="49280"/>
    <lineage>
        <taxon>Bacteria</taxon>
        <taxon>Pseudomonadati</taxon>
        <taxon>Bacteroidota</taxon>
        <taxon>Flavobacteriia</taxon>
        <taxon>Flavobacteriales</taxon>
        <taxon>Flavobacteriaceae</taxon>
        <taxon>Gelidibacter</taxon>
    </lineage>
</organism>
<protein>
    <submittedName>
        <fullName evidence="2">Uncharacterized protein DUF2752</fullName>
    </submittedName>
</protein>
<accession>A0A327SD15</accession>
<keyword evidence="1" id="KW-0812">Transmembrane</keyword>